<keyword evidence="4" id="KW-0509">mRNA transport</keyword>
<gene>
    <name evidence="13" type="ORF">ABEB36_002578</name>
</gene>
<dbReference type="GO" id="GO:0051028">
    <property type="term" value="P:mRNA transport"/>
    <property type="evidence" value="ECO:0007669"/>
    <property type="project" value="UniProtKB-KW"/>
</dbReference>
<dbReference type="AlphaFoldDB" id="A0ABD1F686"/>
<organism evidence="13 14">
    <name type="scientific">Hypothenemus hampei</name>
    <name type="common">Coffee berry borer</name>
    <dbReference type="NCBI Taxonomy" id="57062"/>
    <lineage>
        <taxon>Eukaryota</taxon>
        <taxon>Metazoa</taxon>
        <taxon>Ecdysozoa</taxon>
        <taxon>Arthropoda</taxon>
        <taxon>Hexapoda</taxon>
        <taxon>Insecta</taxon>
        <taxon>Pterygota</taxon>
        <taxon>Neoptera</taxon>
        <taxon>Endopterygota</taxon>
        <taxon>Coleoptera</taxon>
        <taxon>Polyphaga</taxon>
        <taxon>Cucujiformia</taxon>
        <taxon>Curculionidae</taxon>
        <taxon>Scolytinae</taxon>
        <taxon>Hypothenemus</taxon>
    </lineage>
</organism>
<evidence type="ECO:0000256" key="4">
    <source>
        <dbReference type="ARBA" id="ARBA00022816"/>
    </source>
</evidence>
<dbReference type="PANTHER" id="PTHR12960">
    <property type="entry name" value="GLE-1-RELATED"/>
    <property type="match status" value="1"/>
</dbReference>
<evidence type="ECO:0000313" key="13">
    <source>
        <dbReference type="EMBL" id="KAL1513116.1"/>
    </source>
</evidence>
<evidence type="ECO:0000256" key="2">
    <source>
        <dbReference type="ARBA" id="ARBA00011056"/>
    </source>
</evidence>
<proteinExistence type="inferred from homology"/>
<evidence type="ECO:0000256" key="11">
    <source>
        <dbReference type="ARBA" id="ARBA00029983"/>
    </source>
</evidence>
<comment type="function">
    <text evidence="9">Required for the export of mRNAs containing poly(A) tails from the nucleus into the cytoplasm. May be involved in the terminal step of the mRNA transport through the nuclear pore complex (NPC).</text>
</comment>
<evidence type="ECO:0000256" key="12">
    <source>
        <dbReference type="ARBA" id="ARBA00030897"/>
    </source>
</evidence>
<keyword evidence="5" id="KW-0653">Protein transport</keyword>
<dbReference type="GO" id="GO:0015031">
    <property type="term" value="P:protein transport"/>
    <property type="evidence" value="ECO:0007669"/>
    <property type="project" value="UniProtKB-KW"/>
</dbReference>
<keyword evidence="7" id="KW-0906">Nuclear pore complex</keyword>
<keyword evidence="8" id="KW-0539">Nucleus</keyword>
<dbReference type="Pfam" id="PF07817">
    <property type="entry name" value="GLE1"/>
    <property type="match status" value="1"/>
</dbReference>
<evidence type="ECO:0000256" key="10">
    <source>
        <dbReference type="ARBA" id="ARBA00026227"/>
    </source>
</evidence>
<evidence type="ECO:0000256" key="8">
    <source>
        <dbReference type="ARBA" id="ARBA00023242"/>
    </source>
</evidence>
<evidence type="ECO:0000256" key="9">
    <source>
        <dbReference type="ARBA" id="ARBA00024680"/>
    </source>
</evidence>
<evidence type="ECO:0000256" key="6">
    <source>
        <dbReference type="ARBA" id="ARBA00023010"/>
    </source>
</evidence>
<evidence type="ECO:0000313" key="14">
    <source>
        <dbReference type="Proteomes" id="UP001566132"/>
    </source>
</evidence>
<evidence type="ECO:0000256" key="5">
    <source>
        <dbReference type="ARBA" id="ARBA00022927"/>
    </source>
</evidence>
<keyword evidence="14" id="KW-1185">Reference proteome</keyword>
<sequence>MDDEYEEALKFSVFNKLRKVNNIINNVTVRSNTQKRDISETDNKTPYPKLKQFKGNVARKESQSVDEQPSLPTRQLLKILDLERQKSVQSALANRVNRFKEFSRSQAEQRKEAWLQAQQLFIQNMELKEKGILSENEKYDVSQCSEMAQLTQNAIEKMKMRQEILNSVKHKLLLEERIQKIKSNYQKFLGEIQEITKVISSCMDSGELVNSQDFNINIFESLHKQLEEIVIRCDTNISSITDQDVQASEDILWQLIDCHNKCTIAVENINAKKLTEKANEQQSLEAAKEVKIQTNQQPNTAIENIQETVTEPPRTINIHNAEESIKVFSNSYIDLEDLARYEKLMAFRNEFKKSYMELENNSTLKTFKFDLKKAVNIPVNSLSGVNANHILDKFVKLHRLLTGQTVVIAGKQINAAQHPQGITFCMDLLAKKLVLQGEIMVSCNPESAFCFASLILSLWNDFPQFGQLLLAYFYEMCPYLIPYYIPRQVNETDEEFYKKLGYQYNDGEVEKQDKFLKRMTGIMRLYFAITIAKPKSNLTSPYNLKQSWKWLASFLRLKPQVDVSATALHVFLETVGFAMERAYGVMFQKLMKIIMLQYLPSCQEIKCSGGAVIRLEILIMEYLKNKKFEAPIGYNELPSW</sequence>
<dbReference type="Proteomes" id="UP001566132">
    <property type="component" value="Unassembled WGS sequence"/>
</dbReference>
<dbReference type="GO" id="GO:0005643">
    <property type="term" value="C:nuclear pore"/>
    <property type="evidence" value="ECO:0007669"/>
    <property type="project" value="UniProtKB-SubCell"/>
</dbReference>
<evidence type="ECO:0000256" key="1">
    <source>
        <dbReference type="ARBA" id="ARBA00004567"/>
    </source>
</evidence>
<dbReference type="PANTHER" id="PTHR12960:SF0">
    <property type="entry name" value="MRNA EXPORT FACTOR GLE1"/>
    <property type="match status" value="1"/>
</dbReference>
<evidence type="ECO:0000256" key="7">
    <source>
        <dbReference type="ARBA" id="ARBA00023132"/>
    </source>
</evidence>
<protein>
    <recommendedName>
        <fullName evidence="10">mRNA export factor GLE1</fullName>
    </recommendedName>
    <alternativeName>
        <fullName evidence="12">GLE1 RNA export mediator</fullName>
    </alternativeName>
    <alternativeName>
        <fullName evidence="11">Nucleoporin GLE1</fullName>
    </alternativeName>
</protein>
<keyword evidence="6" id="KW-0811">Translocation</keyword>
<dbReference type="EMBL" id="JBDJPC010000002">
    <property type="protein sequence ID" value="KAL1513116.1"/>
    <property type="molecule type" value="Genomic_DNA"/>
</dbReference>
<dbReference type="InterPro" id="IPR012476">
    <property type="entry name" value="GLE1"/>
</dbReference>
<comment type="caution">
    <text evidence="13">The sequence shown here is derived from an EMBL/GenBank/DDBJ whole genome shotgun (WGS) entry which is preliminary data.</text>
</comment>
<keyword evidence="3" id="KW-0813">Transport</keyword>
<reference evidence="13 14" key="1">
    <citation type="submission" date="2024-05" db="EMBL/GenBank/DDBJ databases">
        <title>Genetic variation in Jamaican populations of the coffee berry borer (Hypothenemus hampei).</title>
        <authorList>
            <person name="Errbii M."/>
            <person name="Myrie A."/>
        </authorList>
    </citation>
    <scope>NUCLEOTIDE SEQUENCE [LARGE SCALE GENOMIC DNA]</scope>
    <source>
        <strain evidence="13">JA-Hopewell-2020-01-JO</strain>
        <tissue evidence="13">Whole body</tissue>
    </source>
</reference>
<name>A0ABD1F686_HYPHA</name>
<dbReference type="InterPro" id="IPR038506">
    <property type="entry name" value="GLE1-like_sf"/>
</dbReference>
<comment type="subcellular location">
    <subcellularLocation>
        <location evidence="1">Nucleus</location>
        <location evidence="1">Nuclear pore complex</location>
    </subcellularLocation>
</comment>
<evidence type="ECO:0000256" key="3">
    <source>
        <dbReference type="ARBA" id="ARBA00022448"/>
    </source>
</evidence>
<accession>A0ABD1F686</accession>
<comment type="similarity">
    <text evidence="2">Belongs to the GLE1 family.</text>
</comment>
<dbReference type="Gene3D" id="1.25.40.510">
    <property type="entry name" value="GLE1-like"/>
    <property type="match status" value="1"/>
</dbReference>